<dbReference type="AlphaFoldDB" id="A0ABD2P1X5"/>
<dbReference type="Proteomes" id="UP001516400">
    <property type="component" value="Unassembled WGS sequence"/>
</dbReference>
<organism evidence="2 3">
    <name type="scientific">Cryptolaemus montrouzieri</name>
    <dbReference type="NCBI Taxonomy" id="559131"/>
    <lineage>
        <taxon>Eukaryota</taxon>
        <taxon>Metazoa</taxon>
        <taxon>Ecdysozoa</taxon>
        <taxon>Arthropoda</taxon>
        <taxon>Hexapoda</taxon>
        <taxon>Insecta</taxon>
        <taxon>Pterygota</taxon>
        <taxon>Neoptera</taxon>
        <taxon>Endopterygota</taxon>
        <taxon>Coleoptera</taxon>
        <taxon>Polyphaga</taxon>
        <taxon>Cucujiformia</taxon>
        <taxon>Coccinelloidea</taxon>
        <taxon>Coccinellidae</taxon>
        <taxon>Scymninae</taxon>
        <taxon>Scymnini</taxon>
        <taxon>Cryptolaemus</taxon>
    </lineage>
</organism>
<gene>
    <name evidence="2" type="ORF">HHI36_019016</name>
</gene>
<evidence type="ECO:0000256" key="1">
    <source>
        <dbReference type="SAM" id="MobiDB-lite"/>
    </source>
</evidence>
<name>A0ABD2P1X5_9CUCU</name>
<evidence type="ECO:0000313" key="2">
    <source>
        <dbReference type="EMBL" id="KAL3284879.1"/>
    </source>
</evidence>
<reference evidence="2 3" key="1">
    <citation type="journal article" date="2021" name="BMC Biol.">
        <title>Horizontally acquired antibacterial genes associated with adaptive radiation of ladybird beetles.</title>
        <authorList>
            <person name="Li H.S."/>
            <person name="Tang X.F."/>
            <person name="Huang Y.H."/>
            <person name="Xu Z.Y."/>
            <person name="Chen M.L."/>
            <person name="Du X.Y."/>
            <person name="Qiu B.Y."/>
            <person name="Chen P.T."/>
            <person name="Zhang W."/>
            <person name="Slipinski A."/>
            <person name="Escalona H.E."/>
            <person name="Waterhouse R.M."/>
            <person name="Zwick A."/>
            <person name="Pang H."/>
        </authorList>
    </citation>
    <scope>NUCLEOTIDE SEQUENCE [LARGE SCALE GENOMIC DNA]</scope>
    <source>
        <strain evidence="2">SYSU2018</strain>
    </source>
</reference>
<dbReference type="EMBL" id="JABFTP020000165">
    <property type="protein sequence ID" value="KAL3284879.1"/>
    <property type="molecule type" value="Genomic_DNA"/>
</dbReference>
<accession>A0ABD2P1X5</accession>
<proteinExistence type="predicted"/>
<keyword evidence="3" id="KW-1185">Reference proteome</keyword>
<sequence>MFYRNFLHPPVLAKYNEQGGHRKVVTYIDRKDCDIHGKRRTKQVNGTNGNVPLSKEHLNGNGELYGRTHGEGDAKGLQEGLYDAVK</sequence>
<comment type="caution">
    <text evidence="2">The sequence shown here is derived from an EMBL/GenBank/DDBJ whole genome shotgun (WGS) entry which is preliminary data.</text>
</comment>
<protein>
    <submittedName>
        <fullName evidence="2">Uncharacterized protein</fullName>
    </submittedName>
</protein>
<feature type="region of interest" description="Disordered" evidence="1">
    <location>
        <begin position="40"/>
        <end position="72"/>
    </location>
</feature>
<feature type="non-terminal residue" evidence="2">
    <location>
        <position position="86"/>
    </location>
</feature>
<evidence type="ECO:0000313" key="3">
    <source>
        <dbReference type="Proteomes" id="UP001516400"/>
    </source>
</evidence>